<dbReference type="AlphaFoldDB" id="A0A2M8J0X3"/>
<evidence type="ECO:0000256" key="4">
    <source>
        <dbReference type="ARBA" id="ARBA00022737"/>
    </source>
</evidence>
<evidence type="ECO:0000313" key="8">
    <source>
        <dbReference type="Proteomes" id="UP000231553"/>
    </source>
</evidence>
<evidence type="ECO:0000259" key="6">
    <source>
        <dbReference type="Pfam" id="PF08548"/>
    </source>
</evidence>
<sequence>DTLSGAKGSDVLQGGAGADRLEGGRHRDTLIGGAGADRLTGGQGADVFVYRDRAEAALGGKTERITDFSSGLDRLDLSGLQGPALALMLNGDHANGSPSVATVLAGADTRVTVDLNGDGSADMLILLLAVETLQAGDFIL</sequence>
<comment type="caution">
    <text evidence="7">The sequence shown here is derived from an EMBL/GenBank/DDBJ whole genome shotgun (WGS) entry which is preliminary data.</text>
</comment>
<feature type="region of interest" description="Disordered" evidence="5">
    <location>
        <begin position="1"/>
        <end position="26"/>
    </location>
</feature>
<feature type="non-terminal residue" evidence="7">
    <location>
        <position position="1"/>
    </location>
</feature>
<dbReference type="Proteomes" id="UP000231553">
    <property type="component" value="Unassembled WGS sequence"/>
</dbReference>
<comment type="cofactor">
    <cofactor evidence="1">
        <name>Ca(2+)</name>
        <dbReference type="ChEBI" id="CHEBI:29108"/>
    </cofactor>
</comment>
<feature type="domain" description="Peptidase M10 serralysin C-terminal" evidence="6">
    <location>
        <begin position="30"/>
        <end position="139"/>
    </location>
</feature>
<dbReference type="InterPro" id="IPR011049">
    <property type="entry name" value="Serralysin-like_metalloprot_C"/>
</dbReference>
<dbReference type="GO" id="GO:0005509">
    <property type="term" value="F:calcium ion binding"/>
    <property type="evidence" value="ECO:0007669"/>
    <property type="project" value="InterPro"/>
</dbReference>
<comment type="subcellular location">
    <subcellularLocation>
        <location evidence="2">Secreted</location>
    </subcellularLocation>
</comment>
<dbReference type="InterPro" id="IPR001343">
    <property type="entry name" value="Hemolysn_Ca-bd"/>
</dbReference>
<protein>
    <submittedName>
        <fullName evidence="7">Calcium-binding protein</fullName>
    </submittedName>
</protein>
<evidence type="ECO:0000256" key="3">
    <source>
        <dbReference type="ARBA" id="ARBA00022525"/>
    </source>
</evidence>
<dbReference type="PROSITE" id="PS00330">
    <property type="entry name" value="HEMOLYSIN_CALCIUM"/>
    <property type="match status" value="2"/>
</dbReference>
<keyword evidence="4" id="KW-0677">Repeat</keyword>
<evidence type="ECO:0000256" key="5">
    <source>
        <dbReference type="SAM" id="MobiDB-lite"/>
    </source>
</evidence>
<keyword evidence="3" id="KW-0964">Secreted</keyword>
<dbReference type="GO" id="GO:0005615">
    <property type="term" value="C:extracellular space"/>
    <property type="evidence" value="ECO:0007669"/>
    <property type="project" value="InterPro"/>
</dbReference>
<keyword evidence="8" id="KW-1185">Reference proteome</keyword>
<dbReference type="Pfam" id="PF00353">
    <property type="entry name" value="HemolysinCabind"/>
    <property type="match status" value="1"/>
</dbReference>
<dbReference type="PRINTS" id="PR00313">
    <property type="entry name" value="CABNDNGRPT"/>
</dbReference>
<organism evidence="7 8">
    <name type="scientific">Pseudooceanicola lipolyticus</name>
    <dbReference type="NCBI Taxonomy" id="2029104"/>
    <lineage>
        <taxon>Bacteria</taxon>
        <taxon>Pseudomonadati</taxon>
        <taxon>Pseudomonadota</taxon>
        <taxon>Alphaproteobacteria</taxon>
        <taxon>Rhodobacterales</taxon>
        <taxon>Paracoccaceae</taxon>
        <taxon>Pseudooceanicola</taxon>
    </lineage>
</organism>
<dbReference type="RefSeq" id="WP_205964948.1">
    <property type="nucleotide sequence ID" value="NZ_PGTB01000043.1"/>
</dbReference>
<dbReference type="InterPro" id="IPR050557">
    <property type="entry name" value="RTX_toxin/Mannuronan_C5-epim"/>
</dbReference>
<evidence type="ECO:0000256" key="2">
    <source>
        <dbReference type="ARBA" id="ARBA00004613"/>
    </source>
</evidence>
<dbReference type="SUPFAM" id="SSF51120">
    <property type="entry name" value="beta-Roll"/>
    <property type="match status" value="1"/>
</dbReference>
<dbReference type="PANTHER" id="PTHR38340:SF1">
    <property type="entry name" value="S-LAYER PROTEIN"/>
    <property type="match status" value="1"/>
</dbReference>
<dbReference type="Pfam" id="PF08548">
    <property type="entry name" value="Peptidase_M10_C"/>
    <property type="match status" value="1"/>
</dbReference>
<dbReference type="InterPro" id="IPR018511">
    <property type="entry name" value="Hemolysin-typ_Ca-bd_CS"/>
</dbReference>
<evidence type="ECO:0000313" key="7">
    <source>
        <dbReference type="EMBL" id="PJE36415.1"/>
    </source>
</evidence>
<dbReference type="InterPro" id="IPR013858">
    <property type="entry name" value="Peptidase_M10B_C"/>
</dbReference>
<gene>
    <name evidence="7" type="ORF">CVM52_12110</name>
</gene>
<dbReference type="PANTHER" id="PTHR38340">
    <property type="entry name" value="S-LAYER PROTEIN"/>
    <property type="match status" value="1"/>
</dbReference>
<reference evidence="7 8" key="1">
    <citation type="journal article" date="2018" name="Int. J. Syst. Evol. Microbiol.">
        <title>Pseudooceanicola lipolyticus sp. nov., a marine alphaproteobacterium, reclassification of Oceanicola flagellatus as Pseudooceanicola flagellatus comb. nov. and emended description of the genus Pseudooceanicola.</title>
        <authorList>
            <person name="Huang M.-M."/>
            <person name="Guo L.-L."/>
            <person name="Wu Y.-H."/>
            <person name="Lai Q.-L."/>
            <person name="Shao Z.-Z."/>
            <person name="Wang C.-S."/>
            <person name="Wu M."/>
            <person name="Xu X.-W."/>
        </authorList>
    </citation>
    <scope>NUCLEOTIDE SEQUENCE [LARGE SCALE GENOMIC DNA]</scope>
    <source>
        <strain evidence="7 8">157</strain>
    </source>
</reference>
<dbReference type="EMBL" id="PGTB01000043">
    <property type="protein sequence ID" value="PJE36415.1"/>
    <property type="molecule type" value="Genomic_DNA"/>
</dbReference>
<dbReference type="Gene3D" id="2.150.10.10">
    <property type="entry name" value="Serralysin-like metalloprotease, C-terminal"/>
    <property type="match status" value="1"/>
</dbReference>
<evidence type="ECO:0000256" key="1">
    <source>
        <dbReference type="ARBA" id="ARBA00001913"/>
    </source>
</evidence>
<accession>A0A2M8J0X3</accession>
<name>A0A2M8J0X3_9RHOB</name>
<proteinExistence type="predicted"/>